<dbReference type="InterPro" id="IPR036600">
    <property type="entry name" value="PAH_sf"/>
</dbReference>
<feature type="compositionally biased region" description="Basic and acidic residues" evidence="3">
    <location>
        <begin position="22"/>
        <end position="33"/>
    </location>
</feature>
<keyword evidence="5" id="KW-1185">Reference proteome</keyword>
<dbReference type="STRING" id="742152.A0A2H3JH92"/>
<keyword evidence="2" id="KW-0539">Nucleus</keyword>
<dbReference type="GO" id="GO:0006355">
    <property type="term" value="P:regulation of DNA-templated transcription"/>
    <property type="evidence" value="ECO:0007669"/>
    <property type="project" value="InterPro"/>
</dbReference>
<gene>
    <name evidence="4" type="ORF">WOLCODRAFT_158758</name>
</gene>
<feature type="region of interest" description="Disordered" evidence="3">
    <location>
        <begin position="1"/>
        <end position="35"/>
    </location>
</feature>
<evidence type="ECO:0000313" key="5">
    <source>
        <dbReference type="Proteomes" id="UP000218811"/>
    </source>
</evidence>
<dbReference type="AlphaFoldDB" id="A0A2H3JH92"/>
<evidence type="ECO:0000313" key="4">
    <source>
        <dbReference type="EMBL" id="PCH39213.1"/>
    </source>
</evidence>
<dbReference type="EMBL" id="KB467965">
    <property type="protein sequence ID" value="PCH39213.1"/>
    <property type="molecule type" value="Genomic_DNA"/>
</dbReference>
<dbReference type="GO" id="GO:0005634">
    <property type="term" value="C:nucleus"/>
    <property type="evidence" value="ECO:0007669"/>
    <property type="project" value="UniProtKB-SubCell"/>
</dbReference>
<dbReference type="OrthoDB" id="10265969at2759"/>
<evidence type="ECO:0000256" key="2">
    <source>
        <dbReference type="ARBA" id="ARBA00023242"/>
    </source>
</evidence>
<evidence type="ECO:0000256" key="1">
    <source>
        <dbReference type="ARBA" id="ARBA00004123"/>
    </source>
</evidence>
<name>A0A2H3JH92_WOLCO</name>
<dbReference type="Gene3D" id="1.20.1160.11">
    <property type="entry name" value="Paired amphipathic helix"/>
    <property type="match status" value="1"/>
</dbReference>
<comment type="subcellular location">
    <subcellularLocation>
        <location evidence="1">Nucleus</location>
    </subcellularLocation>
</comment>
<accession>A0A2H3JH92</accession>
<reference evidence="4 5" key="1">
    <citation type="journal article" date="2012" name="Science">
        <title>The Paleozoic origin of enzymatic lignin decomposition reconstructed from 31 fungal genomes.</title>
        <authorList>
            <person name="Floudas D."/>
            <person name="Binder M."/>
            <person name="Riley R."/>
            <person name="Barry K."/>
            <person name="Blanchette R.A."/>
            <person name="Henrissat B."/>
            <person name="Martinez A.T."/>
            <person name="Otillar R."/>
            <person name="Spatafora J.W."/>
            <person name="Yadav J.S."/>
            <person name="Aerts A."/>
            <person name="Benoit I."/>
            <person name="Boyd A."/>
            <person name="Carlson A."/>
            <person name="Copeland A."/>
            <person name="Coutinho P.M."/>
            <person name="de Vries R.P."/>
            <person name="Ferreira P."/>
            <person name="Findley K."/>
            <person name="Foster B."/>
            <person name="Gaskell J."/>
            <person name="Glotzer D."/>
            <person name="Gorecki P."/>
            <person name="Heitman J."/>
            <person name="Hesse C."/>
            <person name="Hori C."/>
            <person name="Igarashi K."/>
            <person name="Jurgens J.A."/>
            <person name="Kallen N."/>
            <person name="Kersten P."/>
            <person name="Kohler A."/>
            <person name="Kuees U."/>
            <person name="Kumar T.K.A."/>
            <person name="Kuo A."/>
            <person name="LaButti K."/>
            <person name="Larrondo L.F."/>
            <person name="Lindquist E."/>
            <person name="Ling A."/>
            <person name="Lombard V."/>
            <person name="Lucas S."/>
            <person name="Lundell T."/>
            <person name="Martin R."/>
            <person name="McLaughlin D.J."/>
            <person name="Morgenstern I."/>
            <person name="Morin E."/>
            <person name="Murat C."/>
            <person name="Nagy L.G."/>
            <person name="Nolan M."/>
            <person name="Ohm R.A."/>
            <person name="Patyshakuliyeva A."/>
            <person name="Rokas A."/>
            <person name="Ruiz-Duenas F.J."/>
            <person name="Sabat G."/>
            <person name="Salamov A."/>
            <person name="Samejima M."/>
            <person name="Schmutz J."/>
            <person name="Slot J.C."/>
            <person name="St John F."/>
            <person name="Stenlid J."/>
            <person name="Sun H."/>
            <person name="Sun S."/>
            <person name="Syed K."/>
            <person name="Tsang A."/>
            <person name="Wiebenga A."/>
            <person name="Young D."/>
            <person name="Pisabarro A."/>
            <person name="Eastwood D.C."/>
            <person name="Martin F."/>
            <person name="Cullen D."/>
            <person name="Grigoriev I.V."/>
            <person name="Hibbett D.S."/>
        </authorList>
    </citation>
    <scope>NUCLEOTIDE SEQUENCE [LARGE SCALE GENOMIC DNA]</scope>
    <source>
        <strain evidence="4 5">MD-104</strain>
    </source>
</reference>
<protein>
    <submittedName>
        <fullName evidence="4">Uncharacterized protein</fullName>
    </submittedName>
</protein>
<evidence type="ECO:0000256" key="3">
    <source>
        <dbReference type="SAM" id="MobiDB-lite"/>
    </source>
</evidence>
<dbReference type="SUPFAM" id="SSF47762">
    <property type="entry name" value="PAH2 domain"/>
    <property type="match status" value="1"/>
</dbReference>
<sequence length="332" mass="37528">MSDDEDHDIYSQRDAEDEVKEYDDKSAGEHSVEDNEIYDNMQSVCDRPEFAHIVALAHMIVAQWPPDNDAHLPPAAIPLPPLVATALQPPLPQPLGPVDETQFFDHVKRALDNTETSNEFLKLVICFMQDITDTAWLVRESRSFLGDGELIAQSREILGWYEWQDRIAVADDVGNFLHSLEKKATIEGKNGPVWTVWASEIYGLLPQEELTAIKEEVGQHKKEGAKEQGSDIDFEISPEEFIRARKAMALANGVRAVTELWMRETGWVGMVMLTGLDASGVLQTFVHNFGCDSNDQTFEDILVKEAQISSRHLHYTLFGFGQDIFDRQPDER</sequence>
<proteinExistence type="predicted"/>
<dbReference type="Proteomes" id="UP000218811">
    <property type="component" value="Unassembled WGS sequence"/>
</dbReference>
<organism evidence="4 5">
    <name type="scientific">Wolfiporia cocos (strain MD-104)</name>
    <name type="common">Brown rot fungus</name>
    <dbReference type="NCBI Taxonomy" id="742152"/>
    <lineage>
        <taxon>Eukaryota</taxon>
        <taxon>Fungi</taxon>
        <taxon>Dikarya</taxon>
        <taxon>Basidiomycota</taxon>
        <taxon>Agaricomycotina</taxon>
        <taxon>Agaricomycetes</taxon>
        <taxon>Polyporales</taxon>
        <taxon>Phaeolaceae</taxon>
        <taxon>Wolfiporia</taxon>
    </lineage>
</organism>